<reference evidence="2" key="1">
    <citation type="submission" date="2018-05" db="EMBL/GenBank/DDBJ databases">
        <title>Exploring Bacteriophages for Innovative Applications.</title>
        <authorList>
            <person name="Olsen N.S."/>
            <person name="Kot W."/>
            <person name="Hansen L.H."/>
        </authorList>
    </citation>
    <scope>NUCLEOTIDE SEQUENCE [LARGE SCALE GENOMIC DNA]</scope>
</reference>
<dbReference type="GeneID" id="79513872"/>
<dbReference type="Proteomes" id="UP000252726">
    <property type="component" value="Segment"/>
</dbReference>
<organism evidence="1 2">
    <name type="scientific">Escherichia phage Halfdan</name>
    <dbReference type="NCBI Taxonomy" id="2234092"/>
    <lineage>
        <taxon>Viruses</taxon>
        <taxon>Duplodnaviria</taxon>
        <taxon>Heunggongvirae</taxon>
        <taxon>Uroviricota</taxon>
        <taxon>Caudoviricetes</taxon>
        <taxon>Halfdanvirus</taxon>
        <taxon>Halfdanvirus halfdan</taxon>
    </lineage>
</organism>
<dbReference type="RefSeq" id="YP_010731751.1">
    <property type="nucleotide sequence ID" value="NC_072811.1"/>
</dbReference>
<protein>
    <submittedName>
        <fullName evidence="1">Uncharacterized protein</fullName>
    </submittedName>
</protein>
<dbReference type="KEGG" id="vg:79513872"/>
<dbReference type="EMBL" id="MH362766">
    <property type="protein sequence ID" value="AXC34280.1"/>
    <property type="molecule type" value="Genomic_DNA"/>
</dbReference>
<proteinExistence type="predicted"/>
<keyword evidence="2" id="KW-1185">Reference proteome</keyword>
<evidence type="ECO:0000313" key="1">
    <source>
        <dbReference type="EMBL" id="AXC34280.1"/>
    </source>
</evidence>
<name>A0A2Z5H3C6_9CAUD</name>
<evidence type="ECO:0000313" key="2">
    <source>
        <dbReference type="Proteomes" id="UP000252726"/>
    </source>
</evidence>
<accession>A0A2Z5H3C6</accession>
<sequence>MAENDNVTSPELAVLYERIGRVLDDYQELRGMVIAQNTAIQQFAVIQKDIAVLDAKTDRLFKALSAQGDVTTVHGQKLQSHSTIWKITGAVLLACTGLVGFSYSTIQNLQAADNAADRRILALEYQLKAINANDELLRKGWSNDKPR</sequence>